<sequence length="214" mass="22908">MTGADGSDRVPGSEVSARWVKWRRAIDLDEYDERWQRMVDAGEAAHGEADFLDTLGAGAVLDAGCGTGRLAIELAHRGREVVGVDLDVDMVDRARRKAPQIDWHVADLATVQLGRTFPIVVMAGNILLFCKPEDRGAIVANLSHHLEPGGRLVAGFSLDAQGYPVERYDELCAAAGLVLEARYATWERAPFAGGDGAGADGAGGDYAVSIHRQP</sequence>
<dbReference type="PANTHER" id="PTHR43861">
    <property type="entry name" value="TRANS-ACONITATE 2-METHYLTRANSFERASE-RELATED"/>
    <property type="match status" value="1"/>
</dbReference>
<dbReference type="CDD" id="cd02440">
    <property type="entry name" value="AdoMet_MTases"/>
    <property type="match status" value="1"/>
</dbReference>
<dbReference type="EMBL" id="CAFAAJ010000056">
    <property type="protein sequence ID" value="CAB4802423.1"/>
    <property type="molecule type" value="Genomic_DNA"/>
</dbReference>
<accession>A0A6J6Y2X8</accession>
<evidence type="ECO:0000256" key="1">
    <source>
        <dbReference type="ARBA" id="ARBA00022679"/>
    </source>
</evidence>
<dbReference type="InterPro" id="IPR041698">
    <property type="entry name" value="Methyltransf_25"/>
</dbReference>
<dbReference type="InterPro" id="IPR029063">
    <property type="entry name" value="SAM-dependent_MTases_sf"/>
</dbReference>
<dbReference type="Pfam" id="PF13649">
    <property type="entry name" value="Methyltransf_25"/>
    <property type="match status" value="1"/>
</dbReference>
<dbReference type="GO" id="GO:0016740">
    <property type="term" value="F:transferase activity"/>
    <property type="evidence" value="ECO:0007669"/>
    <property type="project" value="UniProtKB-KW"/>
</dbReference>
<gene>
    <name evidence="3" type="ORF">UFOPK3001_01045</name>
</gene>
<dbReference type="SUPFAM" id="SSF53335">
    <property type="entry name" value="S-adenosyl-L-methionine-dependent methyltransferases"/>
    <property type="match status" value="1"/>
</dbReference>
<name>A0A6J6Y2X8_9ZZZZ</name>
<keyword evidence="1" id="KW-0808">Transferase</keyword>
<protein>
    <submittedName>
        <fullName evidence="3">Unannotated protein</fullName>
    </submittedName>
</protein>
<dbReference type="AlphaFoldDB" id="A0A6J6Y2X8"/>
<reference evidence="3" key="1">
    <citation type="submission" date="2020-05" db="EMBL/GenBank/DDBJ databases">
        <authorList>
            <person name="Chiriac C."/>
            <person name="Salcher M."/>
            <person name="Ghai R."/>
            <person name="Kavagutti S V."/>
        </authorList>
    </citation>
    <scope>NUCLEOTIDE SEQUENCE</scope>
</reference>
<evidence type="ECO:0000313" key="3">
    <source>
        <dbReference type="EMBL" id="CAB4802423.1"/>
    </source>
</evidence>
<proteinExistence type="predicted"/>
<feature type="domain" description="Methyltransferase" evidence="2">
    <location>
        <begin position="60"/>
        <end position="150"/>
    </location>
</feature>
<dbReference type="Gene3D" id="3.40.50.150">
    <property type="entry name" value="Vaccinia Virus protein VP39"/>
    <property type="match status" value="1"/>
</dbReference>
<organism evidence="3">
    <name type="scientific">freshwater metagenome</name>
    <dbReference type="NCBI Taxonomy" id="449393"/>
    <lineage>
        <taxon>unclassified sequences</taxon>
        <taxon>metagenomes</taxon>
        <taxon>ecological metagenomes</taxon>
    </lineage>
</organism>
<evidence type="ECO:0000259" key="2">
    <source>
        <dbReference type="Pfam" id="PF13649"/>
    </source>
</evidence>